<keyword evidence="5" id="KW-0998">Cell outer membrane</keyword>
<keyword evidence="3" id="KW-0732">Signal</keyword>
<evidence type="ECO:0000256" key="5">
    <source>
        <dbReference type="ARBA" id="ARBA00023237"/>
    </source>
</evidence>
<evidence type="ECO:0000256" key="2">
    <source>
        <dbReference type="ARBA" id="ARBA00006275"/>
    </source>
</evidence>
<evidence type="ECO:0000259" key="7">
    <source>
        <dbReference type="Pfam" id="PF14322"/>
    </source>
</evidence>
<evidence type="ECO:0000256" key="1">
    <source>
        <dbReference type="ARBA" id="ARBA00004442"/>
    </source>
</evidence>
<dbReference type="Gene3D" id="1.25.40.390">
    <property type="match status" value="1"/>
</dbReference>
<feature type="domain" description="SusD-like N-terminal" evidence="7">
    <location>
        <begin position="81"/>
        <end position="212"/>
    </location>
</feature>
<dbReference type="CDD" id="cd08977">
    <property type="entry name" value="SusD"/>
    <property type="match status" value="1"/>
</dbReference>
<dbReference type="Proteomes" id="UP000294498">
    <property type="component" value="Unassembled WGS sequence"/>
</dbReference>
<proteinExistence type="inferred from homology"/>
<dbReference type="Pfam" id="PF14322">
    <property type="entry name" value="SusD-like_3"/>
    <property type="match status" value="1"/>
</dbReference>
<evidence type="ECO:0000313" key="9">
    <source>
        <dbReference type="Proteomes" id="UP000294498"/>
    </source>
</evidence>
<evidence type="ECO:0000256" key="3">
    <source>
        <dbReference type="ARBA" id="ARBA00022729"/>
    </source>
</evidence>
<evidence type="ECO:0000259" key="6">
    <source>
        <dbReference type="Pfam" id="PF07980"/>
    </source>
</evidence>
<dbReference type="AlphaFoldDB" id="A0A4R8DRJ3"/>
<sequence length="444" mass="48513">MVVALCACKKFVEVSPPAGQSSTSQVFSGDADATAAMNGVYSLMMGSNFGFGDGAVTLYFGLSADELYNTTPSPPVDQFAQNTLNANNPLLVTNCWGDAYSYLYQVNAVLEGLSRSTGVSAPVKAQLTGEADCVRAFCYLYLTNLFGDVPYETSTDYTLNGTMPRTPRDSIYLLSIRDLLNAQNLLTPAYPTAGPLKPNKWTAAALLARFYLYESDWADADAESSKVIDSGVYHLEPDPNRIFLAYSPEAIWQMAPVVPGLNTYEGYDFIPADSNTIPAYALDTGLLNAFEPGDLRRTDWLGQSTIAAETYYYPFKYKIQSGNTHVENYTLLRLAEQYLIRAEARAEEGNLGGAAADLDSVRLRAGLPPTSATGFSGLLAAILHERRVELCFEWGHRWCDLRRSGQAGVVLSSLKPGWRDLDTLYPIPLSQLQANTSLSQNPGY</sequence>
<gene>
    <name evidence="8" type="ORF">EDB95_1853</name>
</gene>
<evidence type="ECO:0000256" key="4">
    <source>
        <dbReference type="ARBA" id="ARBA00023136"/>
    </source>
</evidence>
<reference evidence="8 9" key="1">
    <citation type="submission" date="2019-03" db="EMBL/GenBank/DDBJ databases">
        <title>Genomic Encyclopedia of Type Strains, Phase IV (KMG-IV): sequencing the most valuable type-strain genomes for metagenomic binning, comparative biology and taxonomic classification.</title>
        <authorList>
            <person name="Goeker M."/>
        </authorList>
    </citation>
    <scope>NUCLEOTIDE SEQUENCE [LARGE SCALE GENOMIC DNA]</scope>
    <source>
        <strain evidence="8 9">DSM 100059</strain>
    </source>
</reference>
<feature type="domain" description="RagB/SusD" evidence="6">
    <location>
        <begin position="305"/>
        <end position="444"/>
    </location>
</feature>
<accession>A0A4R8DRJ3</accession>
<comment type="similarity">
    <text evidence="2">Belongs to the SusD family.</text>
</comment>
<name>A0A4R8DRJ3_9BACT</name>
<organism evidence="8 9">
    <name type="scientific">Dinghuibacter silviterrae</name>
    <dbReference type="NCBI Taxonomy" id="1539049"/>
    <lineage>
        <taxon>Bacteria</taxon>
        <taxon>Pseudomonadati</taxon>
        <taxon>Bacteroidota</taxon>
        <taxon>Chitinophagia</taxon>
        <taxon>Chitinophagales</taxon>
        <taxon>Chitinophagaceae</taxon>
        <taxon>Dinghuibacter</taxon>
    </lineage>
</organism>
<dbReference type="EMBL" id="SODV01000001">
    <property type="protein sequence ID" value="TDX00824.1"/>
    <property type="molecule type" value="Genomic_DNA"/>
</dbReference>
<evidence type="ECO:0000313" key="8">
    <source>
        <dbReference type="EMBL" id="TDX00824.1"/>
    </source>
</evidence>
<dbReference type="SUPFAM" id="SSF48452">
    <property type="entry name" value="TPR-like"/>
    <property type="match status" value="1"/>
</dbReference>
<dbReference type="Pfam" id="PF07980">
    <property type="entry name" value="SusD_RagB"/>
    <property type="match status" value="1"/>
</dbReference>
<comment type="caution">
    <text evidence="8">The sequence shown here is derived from an EMBL/GenBank/DDBJ whole genome shotgun (WGS) entry which is preliminary data.</text>
</comment>
<comment type="subcellular location">
    <subcellularLocation>
        <location evidence="1">Cell outer membrane</location>
    </subcellularLocation>
</comment>
<keyword evidence="4" id="KW-0472">Membrane</keyword>
<dbReference type="InterPro" id="IPR011990">
    <property type="entry name" value="TPR-like_helical_dom_sf"/>
</dbReference>
<dbReference type="GO" id="GO:0009279">
    <property type="term" value="C:cell outer membrane"/>
    <property type="evidence" value="ECO:0007669"/>
    <property type="project" value="UniProtKB-SubCell"/>
</dbReference>
<protein>
    <submittedName>
        <fullName evidence="8">RagB/SusD domain-containing protein</fullName>
    </submittedName>
</protein>
<keyword evidence="9" id="KW-1185">Reference proteome</keyword>
<dbReference type="InterPro" id="IPR012944">
    <property type="entry name" value="SusD_RagB_dom"/>
</dbReference>
<dbReference type="InterPro" id="IPR033985">
    <property type="entry name" value="SusD-like_N"/>
</dbReference>